<dbReference type="GeneID" id="91101551"/>
<proteinExistence type="predicted"/>
<evidence type="ECO:0008006" key="3">
    <source>
        <dbReference type="Google" id="ProtNLM"/>
    </source>
</evidence>
<dbReference type="KEGG" id="ker:91101551"/>
<dbReference type="RefSeq" id="XP_066082643.1">
    <property type="nucleotide sequence ID" value="XM_066226546.1"/>
</dbReference>
<gene>
    <name evidence="1" type="ORF">V865_002747</name>
</gene>
<organism evidence="1 2">
    <name type="scientific">Kwoniella europaea PYCC6329</name>
    <dbReference type="NCBI Taxonomy" id="1423913"/>
    <lineage>
        <taxon>Eukaryota</taxon>
        <taxon>Fungi</taxon>
        <taxon>Dikarya</taxon>
        <taxon>Basidiomycota</taxon>
        <taxon>Agaricomycotina</taxon>
        <taxon>Tremellomycetes</taxon>
        <taxon>Tremellales</taxon>
        <taxon>Cryptococcaceae</taxon>
        <taxon>Kwoniella</taxon>
    </lineage>
</organism>
<dbReference type="EMBL" id="CP144089">
    <property type="protein sequence ID" value="WWD04676.1"/>
    <property type="molecule type" value="Genomic_DNA"/>
</dbReference>
<sequence length="332" mass="38250">MPFPPAGTNEVTLQLSDQRLAPLSESLPEDIRYYMISAFATLSFQNLKCVSSLNSRYYASFHSLLYHSITLSNQDVHYLRQLCMPQLRYGETPNLVPYRQRQLENYKNQYDRFRATCSSARNLTIVGEKILGLITQILEQEATIDLFPKVEKLVLKDMKPNHNPRRIGIDAPLEQSLGTILATLQPRKLCLNLGIPFSHTWRNLVQNLAQHGLGGVEEIVHHGVPISNMEIEFLILEDVAIQRFFLEDYIIPLYNQTTLKVIYRWATPSSSTYKSRKIPKEIHICAHWLGLHGLPLELVDSPLEDMRELREVTHIHQGEEKVDWQCCSSQKL</sequence>
<dbReference type="Proteomes" id="UP001358614">
    <property type="component" value="Chromosome 1"/>
</dbReference>
<accession>A0AAX4KDL6</accession>
<evidence type="ECO:0000313" key="1">
    <source>
        <dbReference type="EMBL" id="WWD04676.1"/>
    </source>
</evidence>
<reference evidence="1 2" key="1">
    <citation type="submission" date="2024-01" db="EMBL/GenBank/DDBJ databases">
        <title>Comparative genomics of Cryptococcus and Kwoniella reveals pathogenesis evolution and contrasting modes of karyotype evolution via chromosome fusion or intercentromeric recombination.</title>
        <authorList>
            <person name="Coelho M.A."/>
            <person name="David-Palma M."/>
            <person name="Shea T."/>
            <person name="Bowers K."/>
            <person name="McGinley-Smith S."/>
            <person name="Mohammad A.W."/>
            <person name="Gnirke A."/>
            <person name="Yurkov A.M."/>
            <person name="Nowrousian M."/>
            <person name="Sun S."/>
            <person name="Cuomo C.A."/>
            <person name="Heitman J."/>
        </authorList>
    </citation>
    <scope>NUCLEOTIDE SEQUENCE [LARGE SCALE GENOMIC DNA]</scope>
    <source>
        <strain evidence="1 2">PYCC6329</strain>
    </source>
</reference>
<name>A0AAX4KDL6_9TREE</name>
<dbReference type="AlphaFoldDB" id="A0AAX4KDL6"/>
<protein>
    <recommendedName>
        <fullName evidence="3">F-box domain-containing protein</fullName>
    </recommendedName>
</protein>
<keyword evidence="2" id="KW-1185">Reference proteome</keyword>
<evidence type="ECO:0000313" key="2">
    <source>
        <dbReference type="Proteomes" id="UP001358614"/>
    </source>
</evidence>